<dbReference type="InParanoid" id="A0A165Q6X5"/>
<comment type="subcellular location">
    <subcellularLocation>
        <location evidence="2">Cell membrane</location>
        <topology evidence="2">Lipid-anchor</topology>
        <topology evidence="2">GPI-anchor</topology>
    </subcellularLocation>
</comment>
<dbReference type="AlphaFoldDB" id="A0A165Q6X5"/>
<dbReference type="GO" id="GO:0000272">
    <property type="term" value="P:polysaccharide catabolic process"/>
    <property type="evidence" value="ECO:0007669"/>
    <property type="project" value="UniProtKB-KW"/>
</dbReference>
<evidence type="ECO:0000256" key="2">
    <source>
        <dbReference type="ARBA" id="ARBA00004609"/>
    </source>
</evidence>
<evidence type="ECO:0000259" key="16">
    <source>
        <dbReference type="PROSITE" id="PS51677"/>
    </source>
</evidence>
<keyword evidence="6" id="KW-0472">Membrane</keyword>
<keyword evidence="10" id="KW-0961">Cell wall biogenesis/degradation</keyword>
<evidence type="ECO:0000256" key="3">
    <source>
        <dbReference type="ARBA" id="ARBA00022475"/>
    </source>
</evidence>
<feature type="signal peptide" evidence="15">
    <location>
        <begin position="1"/>
        <end position="19"/>
    </location>
</feature>
<dbReference type="GO" id="GO:0005886">
    <property type="term" value="C:plasma membrane"/>
    <property type="evidence" value="ECO:0007669"/>
    <property type="project" value="UniProtKB-SubCell"/>
</dbReference>
<keyword evidence="8" id="KW-0170">Cobalt</keyword>
<evidence type="ECO:0000256" key="11">
    <source>
        <dbReference type="ARBA" id="ARBA00023326"/>
    </source>
</evidence>
<feature type="compositionally biased region" description="Gly residues" evidence="14">
    <location>
        <begin position="369"/>
        <end position="381"/>
    </location>
</feature>
<feature type="region of interest" description="Disordered" evidence="14">
    <location>
        <begin position="364"/>
        <end position="420"/>
    </location>
</feature>
<dbReference type="OrthoDB" id="407355at2759"/>
<feature type="chain" id="PRO_5007864616" description="chitin deacetylase" evidence="15">
    <location>
        <begin position="20"/>
        <end position="441"/>
    </location>
</feature>
<dbReference type="GO" id="GO:0004099">
    <property type="term" value="F:chitin deacetylase activity"/>
    <property type="evidence" value="ECO:0007669"/>
    <property type="project" value="UniProtKB-EC"/>
</dbReference>
<feature type="compositionally biased region" description="Low complexity" evidence="14">
    <location>
        <begin position="382"/>
        <end position="420"/>
    </location>
</feature>
<evidence type="ECO:0000256" key="14">
    <source>
        <dbReference type="SAM" id="MobiDB-lite"/>
    </source>
</evidence>
<dbReference type="EC" id="3.5.1.41" evidence="12"/>
<keyword evidence="15" id="KW-0732">Signal</keyword>
<dbReference type="InterPro" id="IPR011330">
    <property type="entry name" value="Glyco_hydro/deAcase_b/a-brl"/>
</dbReference>
<keyword evidence="5" id="KW-0146">Chitin degradation</keyword>
<dbReference type="InterPro" id="IPR002509">
    <property type="entry name" value="NODB_dom"/>
</dbReference>
<proteinExistence type="predicted"/>
<organism evidence="17 18">
    <name type="scientific">Exidia glandulosa HHB12029</name>
    <dbReference type="NCBI Taxonomy" id="1314781"/>
    <lineage>
        <taxon>Eukaryota</taxon>
        <taxon>Fungi</taxon>
        <taxon>Dikarya</taxon>
        <taxon>Basidiomycota</taxon>
        <taxon>Agaricomycotina</taxon>
        <taxon>Agaricomycetes</taxon>
        <taxon>Auriculariales</taxon>
        <taxon>Exidiaceae</taxon>
        <taxon>Exidia</taxon>
    </lineage>
</organism>
<dbReference type="PANTHER" id="PTHR10587">
    <property type="entry name" value="GLYCOSYL TRANSFERASE-RELATED"/>
    <property type="match status" value="1"/>
</dbReference>
<keyword evidence="7" id="KW-0119">Carbohydrate metabolism</keyword>
<dbReference type="GO" id="GO:0009272">
    <property type="term" value="P:fungal-type cell wall biogenesis"/>
    <property type="evidence" value="ECO:0007669"/>
    <property type="project" value="UniProtKB-ARBA"/>
</dbReference>
<keyword evidence="18" id="KW-1185">Reference proteome</keyword>
<dbReference type="PANTHER" id="PTHR10587:SF135">
    <property type="entry name" value="CHITIN DEACETYLASE 3"/>
    <property type="match status" value="1"/>
</dbReference>
<dbReference type="GO" id="GO:0098552">
    <property type="term" value="C:side of membrane"/>
    <property type="evidence" value="ECO:0007669"/>
    <property type="project" value="UniProtKB-KW"/>
</dbReference>
<dbReference type="SUPFAM" id="SSF88713">
    <property type="entry name" value="Glycoside hydrolase/deacetylase"/>
    <property type="match status" value="1"/>
</dbReference>
<keyword evidence="4" id="KW-0336">GPI-anchor</keyword>
<dbReference type="Gene3D" id="3.20.20.370">
    <property type="entry name" value="Glycoside hydrolase/deacetylase"/>
    <property type="match status" value="1"/>
</dbReference>
<evidence type="ECO:0000256" key="10">
    <source>
        <dbReference type="ARBA" id="ARBA00023316"/>
    </source>
</evidence>
<dbReference type="STRING" id="1314781.A0A165Q6X5"/>
<keyword evidence="11" id="KW-0624">Polysaccharide degradation</keyword>
<evidence type="ECO:0000256" key="9">
    <source>
        <dbReference type="ARBA" id="ARBA00023288"/>
    </source>
</evidence>
<evidence type="ECO:0000313" key="17">
    <source>
        <dbReference type="EMBL" id="KZW03178.1"/>
    </source>
</evidence>
<comment type="cofactor">
    <cofactor evidence="1">
        <name>Co(2+)</name>
        <dbReference type="ChEBI" id="CHEBI:48828"/>
    </cofactor>
</comment>
<evidence type="ECO:0000256" key="4">
    <source>
        <dbReference type="ARBA" id="ARBA00022622"/>
    </source>
</evidence>
<comment type="catalytic activity">
    <reaction evidence="13">
        <text>[(1-&gt;4)-N-acetyl-beta-D-glucosaminyl](n) + n H2O = chitosan + n acetate</text>
        <dbReference type="Rhea" id="RHEA:10464"/>
        <dbReference type="Rhea" id="RHEA-COMP:9593"/>
        <dbReference type="Rhea" id="RHEA-COMP:9597"/>
        <dbReference type="ChEBI" id="CHEBI:15377"/>
        <dbReference type="ChEBI" id="CHEBI:17029"/>
        <dbReference type="ChEBI" id="CHEBI:30089"/>
        <dbReference type="ChEBI" id="CHEBI:57704"/>
        <dbReference type="EC" id="3.5.1.41"/>
    </reaction>
    <physiologicalReaction direction="left-to-right" evidence="13">
        <dbReference type="Rhea" id="RHEA:10465"/>
    </physiologicalReaction>
</comment>
<keyword evidence="4" id="KW-0325">Glycoprotein</keyword>
<evidence type="ECO:0000256" key="13">
    <source>
        <dbReference type="ARBA" id="ARBA00048494"/>
    </source>
</evidence>
<dbReference type="Pfam" id="PF01522">
    <property type="entry name" value="Polysacc_deac_1"/>
    <property type="match status" value="1"/>
</dbReference>
<sequence length="441" mass="46446">MVVPQLVAAIALLAASSSAAPHDHDHSEPRSLPGSWYQERSHVHDLFVRAASDAPVGSQQWLNQYPPAGGVPSQNEADIPATWLAAYKAAKAAGKIPNIPVSQINVPHQNFPYYGGLDPMGPEVCSSTPKCKNGQGDIWDAPAGTIGISFDDGPWAGTEGLLDFLESVNQPATHYCIGRNIAQHPQSFLRAFKMGGEMAVHTWSHPQMTNQTDLGVLVELGWTMQIIHDLTGGRVPKYWRPPTGDNDNRVRAIAREVFGLNSAVMWNYDTEDWSLDTPTPYYPIPKIQELLHTWLSGPKSPGLVILEHELNDVTVGIFKNTTWPGIQQYGWKPQPIAQMLNSAYYQNAKDNTAAVTPQDNIAQSVPAAAGGGTGSSSGGGSSSSTKPPGSSSSSNGSSSSSGSSTVSGSGSAPSQTGTGAAARVGVSGAAIAAVVFGALVL</sequence>
<evidence type="ECO:0000256" key="7">
    <source>
        <dbReference type="ARBA" id="ARBA00023277"/>
    </source>
</evidence>
<evidence type="ECO:0000256" key="1">
    <source>
        <dbReference type="ARBA" id="ARBA00001941"/>
    </source>
</evidence>
<dbReference type="InterPro" id="IPR050248">
    <property type="entry name" value="Polysacc_deacetylase_ArnD"/>
</dbReference>
<evidence type="ECO:0000256" key="15">
    <source>
        <dbReference type="SAM" id="SignalP"/>
    </source>
</evidence>
<keyword evidence="17" id="KW-0378">Hydrolase</keyword>
<evidence type="ECO:0000256" key="8">
    <source>
        <dbReference type="ARBA" id="ARBA00023285"/>
    </source>
</evidence>
<protein>
    <recommendedName>
        <fullName evidence="12">chitin deacetylase</fullName>
        <ecNumber evidence="12">3.5.1.41</ecNumber>
    </recommendedName>
</protein>
<evidence type="ECO:0000256" key="5">
    <source>
        <dbReference type="ARBA" id="ARBA00023024"/>
    </source>
</evidence>
<keyword evidence="9" id="KW-0449">Lipoprotein</keyword>
<dbReference type="GO" id="GO:0006032">
    <property type="term" value="P:chitin catabolic process"/>
    <property type="evidence" value="ECO:0007669"/>
    <property type="project" value="UniProtKB-KW"/>
</dbReference>
<dbReference type="GO" id="GO:0071555">
    <property type="term" value="P:cell wall organization"/>
    <property type="evidence" value="ECO:0007669"/>
    <property type="project" value="UniProtKB-KW"/>
</dbReference>
<evidence type="ECO:0000256" key="12">
    <source>
        <dbReference type="ARBA" id="ARBA00024056"/>
    </source>
</evidence>
<keyword evidence="3" id="KW-1003">Cell membrane</keyword>
<evidence type="ECO:0000313" key="18">
    <source>
        <dbReference type="Proteomes" id="UP000077266"/>
    </source>
</evidence>
<accession>A0A165Q6X5</accession>
<dbReference type="PROSITE" id="PS51677">
    <property type="entry name" value="NODB"/>
    <property type="match status" value="1"/>
</dbReference>
<dbReference type="Proteomes" id="UP000077266">
    <property type="component" value="Unassembled WGS sequence"/>
</dbReference>
<reference evidence="17 18" key="1">
    <citation type="journal article" date="2016" name="Mol. Biol. Evol.">
        <title>Comparative Genomics of Early-Diverging Mushroom-Forming Fungi Provides Insights into the Origins of Lignocellulose Decay Capabilities.</title>
        <authorList>
            <person name="Nagy L.G."/>
            <person name="Riley R."/>
            <person name="Tritt A."/>
            <person name="Adam C."/>
            <person name="Daum C."/>
            <person name="Floudas D."/>
            <person name="Sun H."/>
            <person name="Yadav J.S."/>
            <person name="Pangilinan J."/>
            <person name="Larsson K.H."/>
            <person name="Matsuura K."/>
            <person name="Barry K."/>
            <person name="Labutti K."/>
            <person name="Kuo R."/>
            <person name="Ohm R.A."/>
            <person name="Bhattacharya S.S."/>
            <person name="Shirouzu T."/>
            <person name="Yoshinaga Y."/>
            <person name="Martin F.M."/>
            <person name="Grigoriev I.V."/>
            <person name="Hibbett D.S."/>
        </authorList>
    </citation>
    <scope>NUCLEOTIDE SEQUENCE [LARGE SCALE GENOMIC DNA]</scope>
    <source>
        <strain evidence="17 18">HHB12029</strain>
    </source>
</reference>
<dbReference type="EMBL" id="KV425884">
    <property type="protein sequence ID" value="KZW03178.1"/>
    <property type="molecule type" value="Genomic_DNA"/>
</dbReference>
<name>A0A165Q6X5_EXIGL</name>
<gene>
    <name evidence="17" type="ORF">EXIGLDRAFT_744054</name>
</gene>
<feature type="domain" description="NodB homology" evidence="16">
    <location>
        <begin position="144"/>
        <end position="334"/>
    </location>
</feature>
<evidence type="ECO:0000256" key="6">
    <source>
        <dbReference type="ARBA" id="ARBA00023136"/>
    </source>
</evidence>